<evidence type="ECO:0000259" key="5">
    <source>
        <dbReference type="PROSITE" id="PS50042"/>
    </source>
</evidence>
<dbReference type="Proteomes" id="UP000321547">
    <property type="component" value="Unassembled WGS sequence"/>
</dbReference>
<dbReference type="InterPro" id="IPR050397">
    <property type="entry name" value="Env_Response_Regulators"/>
</dbReference>
<dbReference type="SMART" id="SM00100">
    <property type="entry name" value="cNMP"/>
    <property type="match status" value="1"/>
</dbReference>
<reference evidence="8 9" key="1">
    <citation type="submission" date="2016-10" db="EMBL/GenBank/DDBJ databases">
        <authorList>
            <person name="de Groot N.N."/>
        </authorList>
    </citation>
    <scope>NUCLEOTIDE SEQUENCE [LARGE SCALE GENOMIC DNA]</scope>
    <source>
        <strain evidence="8 9">DSM 17073</strain>
    </source>
</reference>
<dbReference type="SMART" id="SM00419">
    <property type="entry name" value="HTH_CRP"/>
    <property type="match status" value="1"/>
</dbReference>
<evidence type="ECO:0000256" key="3">
    <source>
        <dbReference type="ARBA" id="ARBA00023159"/>
    </source>
</evidence>
<protein>
    <submittedName>
        <fullName evidence="7 8">Crp/Fnr family transcriptional regulator</fullName>
    </submittedName>
</protein>
<keyword evidence="1" id="KW-0805">Transcription regulation</keyword>
<feature type="domain" description="Cyclic nucleotide-binding" evidence="5">
    <location>
        <begin position="27"/>
        <end position="79"/>
    </location>
</feature>
<dbReference type="RefSeq" id="WP_089831857.1">
    <property type="nucleotide sequence ID" value="NZ_BJWI01000012.1"/>
</dbReference>
<proteinExistence type="predicted"/>
<dbReference type="PROSITE" id="PS51063">
    <property type="entry name" value="HTH_CRP_2"/>
    <property type="match status" value="1"/>
</dbReference>
<dbReference type="InterPro" id="IPR036390">
    <property type="entry name" value="WH_DNA-bd_sf"/>
</dbReference>
<keyword evidence="3" id="KW-0010">Activator</keyword>
<evidence type="ECO:0000313" key="7">
    <source>
        <dbReference type="EMBL" id="GEM01589.1"/>
    </source>
</evidence>
<dbReference type="GO" id="GO:0005829">
    <property type="term" value="C:cytosol"/>
    <property type="evidence" value="ECO:0007669"/>
    <property type="project" value="TreeGrafter"/>
</dbReference>
<dbReference type="InterPro" id="IPR036388">
    <property type="entry name" value="WH-like_DNA-bd_sf"/>
</dbReference>
<evidence type="ECO:0000256" key="4">
    <source>
        <dbReference type="ARBA" id="ARBA00023163"/>
    </source>
</evidence>
<dbReference type="SUPFAM" id="SSF46785">
    <property type="entry name" value="Winged helix' DNA-binding domain"/>
    <property type="match status" value="1"/>
</dbReference>
<dbReference type="CDD" id="cd00092">
    <property type="entry name" value="HTH_CRP"/>
    <property type="match status" value="1"/>
</dbReference>
<accession>A0A1I5PRK2</accession>
<evidence type="ECO:0000313" key="10">
    <source>
        <dbReference type="Proteomes" id="UP000321547"/>
    </source>
</evidence>
<evidence type="ECO:0000256" key="1">
    <source>
        <dbReference type="ARBA" id="ARBA00023015"/>
    </source>
</evidence>
<keyword evidence="4" id="KW-0804">Transcription</keyword>
<dbReference type="EMBL" id="FOXC01000016">
    <property type="protein sequence ID" value="SFP36480.1"/>
    <property type="molecule type" value="Genomic_DNA"/>
</dbReference>
<dbReference type="PROSITE" id="PS50042">
    <property type="entry name" value="CNMP_BINDING_3"/>
    <property type="match status" value="1"/>
</dbReference>
<dbReference type="SUPFAM" id="SSF51206">
    <property type="entry name" value="cAMP-binding domain-like"/>
    <property type="match status" value="1"/>
</dbReference>
<organism evidence="8 9">
    <name type="scientific">Halolactibacillus halophilus</name>
    <dbReference type="NCBI Taxonomy" id="306540"/>
    <lineage>
        <taxon>Bacteria</taxon>
        <taxon>Bacillati</taxon>
        <taxon>Bacillota</taxon>
        <taxon>Bacilli</taxon>
        <taxon>Bacillales</taxon>
        <taxon>Bacillaceae</taxon>
        <taxon>Halolactibacillus</taxon>
    </lineage>
</organism>
<keyword evidence="2" id="KW-0238">DNA-binding</keyword>
<evidence type="ECO:0000313" key="9">
    <source>
        <dbReference type="Proteomes" id="UP000242243"/>
    </source>
</evidence>
<dbReference type="Pfam" id="PF13545">
    <property type="entry name" value="HTH_Crp_2"/>
    <property type="match status" value="1"/>
</dbReference>
<name>A0A1I5PRK2_9BACI</name>
<dbReference type="OrthoDB" id="9810708at2"/>
<dbReference type="CDD" id="cd00038">
    <property type="entry name" value="CAP_ED"/>
    <property type="match status" value="1"/>
</dbReference>
<dbReference type="GO" id="GO:0003677">
    <property type="term" value="F:DNA binding"/>
    <property type="evidence" value="ECO:0007669"/>
    <property type="project" value="UniProtKB-KW"/>
</dbReference>
<dbReference type="PANTHER" id="PTHR24567:SF74">
    <property type="entry name" value="HTH-TYPE TRANSCRIPTIONAL REGULATOR ARCR"/>
    <property type="match status" value="1"/>
</dbReference>
<evidence type="ECO:0000259" key="6">
    <source>
        <dbReference type="PROSITE" id="PS51063"/>
    </source>
</evidence>
<dbReference type="InterPro" id="IPR018490">
    <property type="entry name" value="cNMP-bd_dom_sf"/>
</dbReference>
<evidence type="ECO:0000256" key="2">
    <source>
        <dbReference type="ARBA" id="ARBA00023125"/>
    </source>
</evidence>
<keyword evidence="10" id="KW-1185">Reference proteome</keyword>
<sequence length="233" mass="26394">MPTCPHINYLNEATTAYFNKPDHTLELSKDQYLFRQGDTVTDLYLIQSGQVLVTKTTPDGRELSLRFLGPGDLIGEVLVTDASTQYLVDAKITEQATLAVFRQDKLKQDLKQDADALLDLLNYTQLMYRKDQTKFRDLVLHGKKGALYSTLIRLSNSYGQTKPDGIHLIKSFTHQELANFCATSRESVNRLLSDLKKQAVISEQNQRLIIHDVDHLKQAINCDHCPVVLCTIN</sequence>
<dbReference type="AlphaFoldDB" id="A0A1I5PRK2"/>
<dbReference type="Proteomes" id="UP000242243">
    <property type="component" value="Unassembled WGS sequence"/>
</dbReference>
<dbReference type="STRING" id="306540.SAMN05421839_11629"/>
<dbReference type="InterPro" id="IPR014710">
    <property type="entry name" value="RmlC-like_jellyroll"/>
</dbReference>
<gene>
    <name evidence="7" type="primary">fnr</name>
    <name evidence="7" type="ORF">HHA03_11210</name>
    <name evidence="8" type="ORF">SAMN05421839_11629</name>
</gene>
<reference evidence="7 10" key="2">
    <citation type="submission" date="2019-07" db="EMBL/GenBank/DDBJ databases">
        <title>Whole genome shotgun sequence of Halolactibacillus halophilus NBRC 100868.</title>
        <authorList>
            <person name="Hosoyama A."/>
            <person name="Uohara A."/>
            <person name="Ohji S."/>
            <person name="Ichikawa N."/>
        </authorList>
    </citation>
    <scope>NUCLEOTIDE SEQUENCE [LARGE SCALE GENOMIC DNA]</scope>
    <source>
        <strain evidence="7 10">NBRC 100868</strain>
    </source>
</reference>
<dbReference type="Pfam" id="PF00027">
    <property type="entry name" value="cNMP_binding"/>
    <property type="match status" value="1"/>
</dbReference>
<dbReference type="GO" id="GO:0003700">
    <property type="term" value="F:DNA-binding transcription factor activity"/>
    <property type="evidence" value="ECO:0007669"/>
    <property type="project" value="TreeGrafter"/>
</dbReference>
<feature type="domain" description="HTH crp-type" evidence="6">
    <location>
        <begin position="141"/>
        <end position="214"/>
    </location>
</feature>
<dbReference type="Gene3D" id="2.60.120.10">
    <property type="entry name" value="Jelly Rolls"/>
    <property type="match status" value="1"/>
</dbReference>
<evidence type="ECO:0000313" key="8">
    <source>
        <dbReference type="EMBL" id="SFP36480.1"/>
    </source>
</evidence>
<dbReference type="InterPro" id="IPR012318">
    <property type="entry name" value="HTH_CRP"/>
</dbReference>
<dbReference type="EMBL" id="BJWI01000012">
    <property type="protein sequence ID" value="GEM01589.1"/>
    <property type="molecule type" value="Genomic_DNA"/>
</dbReference>
<dbReference type="InterPro" id="IPR000595">
    <property type="entry name" value="cNMP-bd_dom"/>
</dbReference>
<dbReference type="PANTHER" id="PTHR24567">
    <property type="entry name" value="CRP FAMILY TRANSCRIPTIONAL REGULATORY PROTEIN"/>
    <property type="match status" value="1"/>
</dbReference>
<dbReference type="Gene3D" id="1.10.10.10">
    <property type="entry name" value="Winged helix-like DNA-binding domain superfamily/Winged helix DNA-binding domain"/>
    <property type="match status" value="1"/>
</dbReference>